<proteinExistence type="inferred from homology"/>
<dbReference type="Gene3D" id="3.40.50.1110">
    <property type="entry name" value="SGNH hydrolase"/>
    <property type="match status" value="1"/>
</dbReference>
<dbReference type="KEGG" id="qlo:115980515"/>
<dbReference type="InParanoid" id="A0A7N2L6I8"/>
<evidence type="ECO:0000256" key="3">
    <source>
        <dbReference type="ARBA" id="ARBA00022801"/>
    </source>
</evidence>
<dbReference type="OrthoDB" id="1600564at2759"/>
<keyword evidence="2 5" id="KW-0732">Signal</keyword>
<dbReference type="AlphaFoldDB" id="A0A7N2L6I8"/>
<dbReference type="Pfam" id="PF00657">
    <property type="entry name" value="Lipase_GDSL"/>
    <property type="match status" value="1"/>
</dbReference>
<feature type="signal peptide" evidence="5">
    <location>
        <begin position="1"/>
        <end position="30"/>
    </location>
</feature>
<evidence type="ECO:0000313" key="6">
    <source>
        <dbReference type="EnsemblPlants" id="QL03p019992:mrna"/>
    </source>
</evidence>
<dbReference type="EMBL" id="LRBV02000003">
    <property type="status" value="NOT_ANNOTATED_CDS"/>
    <property type="molecule type" value="Genomic_DNA"/>
</dbReference>
<dbReference type="SUPFAM" id="SSF52266">
    <property type="entry name" value="SGNH hydrolase"/>
    <property type="match status" value="1"/>
</dbReference>
<reference evidence="6 7" key="1">
    <citation type="journal article" date="2016" name="G3 (Bethesda)">
        <title>First Draft Assembly and Annotation of the Genome of a California Endemic Oak Quercus lobata Nee (Fagaceae).</title>
        <authorList>
            <person name="Sork V.L."/>
            <person name="Fitz-Gibbon S.T."/>
            <person name="Puiu D."/>
            <person name="Crepeau M."/>
            <person name="Gugger P.F."/>
            <person name="Sherman R."/>
            <person name="Stevens K."/>
            <person name="Langley C.H."/>
            <person name="Pellegrini M."/>
            <person name="Salzberg S.L."/>
        </authorList>
    </citation>
    <scope>NUCLEOTIDE SEQUENCE [LARGE SCALE GENOMIC DNA]</scope>
    <source>
        <strain evidence="6 7">cv. SW786</strain>
    </source>
</reference>
<sequence length="378" mass="42124">MAITKSVFSLLLFTLIAFSFLFVPHDCTDAKPLKVCKFDAIYNTGDSISDTGNLIRMKTQNPDMPFFRLPYGQTYFKNATGRCSNGLLMIDYIAKSAGIPFLSPFLDRDAVARGHGVNFAVLDATALPMNVLTANSIPLPLHFSSLSEQLDWMSTYFNDTFHNQDDRDEKLKKALFMVGEMGGNDYNFLLLLGKTIEHIRDIVPEVVKTIKDAVTRVIGYGAVRVVVPGNFPIGCLPVYLTKYHTKNSAAYDDFHCLKGLNNLSIYHNDLLKQAIEDLRKENPNAVIVYGDYYNAFQWVYQNAANLGFDACSVQKSCCGAGGAYDFTLGKTCGIPGVPVCSNPDERISWDGIHMTHKANQYMANWIINDILPKLNCKV</sequence>
<dbReference type="InterPro" id="IPR001087">
    <property type="entry name" value="GDSL"/>
</dbReference>
<evidence type="ECO:0000313" key="7">
    <source>
        <dbReference type="Proteomes" id="UP000594261"/>
    </source>
</evidence>
<evidence type="ECO:0000256" key="2">
    <source>
        <dbReference type="ARBA" id="ARBA00022729"/>
    </source>
</evidence>
<evidence type="ECO:0000256" key="5">
    <source>
        <dbReference type="SAM" id="SignalP"/>
    </source>
</evidence>
<keyword evidence="3" id="KW-0378">Hydrolase</keyword>
<dbReference type="InterPro" id="IPR035669">
    <property type="entry name" value="SGNH_plant_lipase-like"/>
</dbReference>
<dbReference type="PANTHER" id="PTHR22835:SF654">
    <property type="entry name" value="ACETYLAJMALAN ESTERASE-LIKE"/>
    <property type="match status" value="1"/>
</dbReference>
<dbReference type="OMA" id="PSTHFNW"/>
<keyword evidence="7" id="KW-1185">Reference proteome</keyword>
<dbReference type="RefSeq" id="XP_030958609.1">
    <property type="nucleotide sequence ID" value="XM_031102749.1"/>
</dbReference>
<feature type="chain" id="PRO_5029634984" evidence="5">
    <location>
        <begin position="31"/>
        <end position="378"/>
    </location>
</feature>
<name>A0A7N2L6I8_QUELO</name>
<dbReference type="PANTHER" id="PTHR22835">
    <property type="entry name" value="ZINC FINGER FYVE DOMAIN CONTAINING PROTEIN"/>
    <property type="match status" value="1"/>
</dbReference>
<organism evidence="6 7">
    <name type="scientific">Quercus lobata</name>
    <name type="common">Valley oak</name>
    <dbReference type="NCBI Taxonomy" id="97700"/>
    <lineage>
        <taxon>Eukaryota</taxon>
        <taxon>Viridiplantae</taxon>
        <taxon>Streptophyta</taxon>
        <taxon>Embryophyta</taxon>
        <taxon>Tracheophyta</taxon>
        <taxon>Spermatophyta</taxon>
        <taxon>Magnoliopsida</taxon>
        <taxon>eudicotyledons</taxon>
        <taxon>Gunneridae</taxon>
        <taxon>Pentapetalae</taxon>
        <taxon>rosids</taxon>
        <taxon>fabids</taxon>
        <taxon>Fagales</taxon>
        <taxon>Fagaceae</taxon>
        <taxon>Quercus</taxon>
    </lineage>
</organism>
<accession>A0A7N2L6I8</accession>
<protein>
    <submittedName>
        <fullName evidence="6">Uncharacterized protein</fullName>
    </submittedName>
</protein>
<dbReference type="GeneID" id="115980515"/>
<evidence type="ECO:0000256" key="4">
    <source>
        <dbReference type="ARBA" id="ARBA00023180"/>
    </source>
</evidence>
<dbReference type="Gramene" id="QL03p019992:mrna">
    <property type="protein sequence ID" value="QL03p019992:mrna"/>
    <property type="gene ID" value="QL03p019992"/>
</dbReference>
<gene>
    <name evidence="6" type="primary">LOC115980515</name>
</gene>
<dbReference type="EnsemblPlants" id="QL03p019992:mrna">
    <property type="protein sequence ID" value="QL03p019992:mrna"/>
    <property type="gene ID" value="QL03p019992"/>
</dbReference>
<dbReference type="InterPro" id="IPR036514">
    <property type="entry name" value="SGNH_hydro_sf"/>
</dbReference>
<dbReference type="Proteomes" id="UP000594261">
    <property type="component" value="Chromosome 3"/>
</dbReference>
<reference evidence="6" key="2">
    <citation type="submission" date="2021-01" db="UniProtKB">
        <authorList>
            <consortium name="EnsemblPlants"/>
        </authorList>
    </citation>
    <scope>IDENTIFICATION</scope>
</reference>
<dbReference type="CDD" id="cd01837">
    <property type="entry name" value="SGNH_plant_lipase_like"/>
    <property type="match status" value="1"/>
</dbReference>
<dbReference type="GO" id="GO:0016788">
    <property type="term" value="F:hydrolase activity, acting on ester bonds"/>
    <property type="evidence" value="ECO:0007669"/>
    <property type="project" value="InterPro"/>
</dbReference>
<keyword evidence="4" id="KW-0325">Glycoprotein</keyword>
<comment type="similarity">
    <text evidence="1">Belongs to the 'GDSL' lipolytic enzyme family.</text>
</comment>
<evidence type="ECO:0000256" key="1">
    <source>
        <dbReference type="ARBA" id="ARBA00008668"/>
    </source>
</evidence>